<proteinExistence type="inferred from homology"/>
<dbReference type="GO" id="GO:0030674">
    <property type="term" value="F:protein-macromolecule adaptor activity"/>
    <property type="evidence" value="ECO:0007669"/>
    <property type="project" value="TreeGrafter"/>
</dbReference>
<evidence type="ECO:0000256" key="7">
    <source>
        <dbReference type="ARBA" id="ARBA00022833"/>
    </source>
</evidence>
<keyword evidence="11" id="KW-0175">Coiled coil</keyword>
<reference evidence="14" key="1">
    <citation type="submission" date="2018-04" db="EMBL/GenBank/DDBJ databases">
        <title>Transcriptome assembly of Sipha flava.</title>
        <authorList>
            <person name="Scully E.D."/>
            <person name="Geib S.M."/>
            <person name="Palmer N.A."/>
            <person name="Koch K."/>
            <person name="Bradshaw J."/>
            <person name="Heng-Moss T."/>
            <person name="Sarath G."/>
        </authorList>
    </citation>
    <scope>NUCLEOTIDE SEQUENCE</scope>
</reference>
<dbReference type="PANTHER" id="PTHR23323:SF26">
    <property type="entry name" value="VACUOLAR PROTEIN SORTING-ASSOCIATED PROTEIN 18 HOMOLOG"/>
    <property type="match status" value="1"/>
</dbReference>
<evidence type="ECO:0000313" key="15">
    <source>
        <dbReference type="Proteomes" id="UP000694846"/>
    </source>
</evidence>
<evidence type="ECO:0000256" key="1">
    <source>
        <dbReference type="ARBA" id="ARBA00004371"/>
    </source>
</evidence>
<dbReference type="EMBL" id="GGMS01009544">
    <property type="protein sequence ID" value="MBY78747.1"/>
    <property type="molecule type" value="Transcribed_RNA"/>
</dbReference>
<evidence type="ECO:0000256" key="4">
    <source>
        <dbReference type="ARBA" id="ARBA00017338"/>
    </source>
</evidence>
<dbReference type="GO" id="GO:0008270">
    <property type="term" value="F:zinc ion binding"/>
    <property type="evidence" value="ECO:0007669"/>
    <property type="project" value="UniProtKB-KW"/>
</dbReference>
<comment type="similarity">
    <text evidence="3">Belongs to the VPS18 family.</text>
</comment>
<feature type="domain" description="Pep3/Vps18 beta-propeller" evidence="12">
    <location>
        <begin position="40"/>
        <end position="405"/>
    </location>
</feature>
<evidence type="ECO:0000256" key="5">
    <source>
        <dbReference type="ARBA" id="ARBA00022723"/>
    </source>
</evidence>
<sequence>MISILDQFEQGVENSYKTASTSKQLMDEHFDGDAETRKIPILSKKKVNFSPNEKISQLLVSNEYVVLALVNNVLQRINLKQDSIEEIDTLKTSSLKVKQLFLDPFGEHLLISCGNINSSHLFYATKQLPKLKPVGKYQGSEITSVAWNYDLKVKSTSSTTGPILLGNSSGTIIETQLGTEFDRFFQGSVVQYWKEVFDISKGQPTPIIGLQYHKVGNSDLFYILAITSTKLYQFVDNVLNKDERPMLQQIFNNYLTIPERFYEVPTVVKHSKLNFYFLNNDFTVPKYFGFLTELGIFFAEVDINKDDKTIFSSHELIEYSRLYGREDDDFTVPLSMTFTRYHVLLLYPEKVLAVSLVAPADRSITQVMDEDYFSDGHGRLLNVTKDLITGTIWLYAERAVFRYKITKEDRHVWKVYLDKGMFEEAKEICLNNPYRMNQVLLKQAENLFVTEQYEKSALIYASLDVSFEEIVLKFLHLNEKKPIKLFLVKKLESLKPQDYTKITMITLWLIELFTTELAVLRNNKKEKSKEYIVLQDSFKQFLLQPIIQDCVHKNWESIYDILASHGDVQFMIWLALENQDYRRVVQHYLNEENIAEALNILDNHPFSELFYTFSSDLIEKAPVQTVSILIKQGHKLDPLKVINELIFPNSSERLALEIIRYLEYSIHCLNCNVESVHNYLISLYIIYNKDKLMNYLKLQGREISGISYNPKFALRLCREHHLEEACVQLSIVLGLWEAAVDLALKVSIDLAKTTASLPNNDMELSKKLWLKIAQYVVEQNNDIEQAMHFLEECKFIKIEDILPFFPDFVTIDHFKDAVCSSLEEYNQDIQNLKEEMEDATKSAEVIRSEILSFRNSYMLIQPSNVCSSCQEQLATKAFYTFSCSHNFHAECLIKEMQPYIDSSTLNTIKDLQNQLSTMYQNNKDSSQSIKVISRRDKVKESLDKLLAAECFFCGDIMISLINKPFIEDGDFEKIRQEWE</sequence>
<evidence type="ECO:0000256" key="8">
    <source>
        <dbReference type="ARBA" id="ARBA00023136"/>
    </source>
</evidence>
<dbReference type="Pfam" id="PF05131">
    <property type="entry name" value="Pep3_Vps18"/>
    <property type="match status" value="1"/>
</dbReference>
<evidence type="ECO:0000313" key="16">
    <source>
        <dbReference type="RefSeq" id="XP_025419076.1"/>
    </source>
</evidence>
<dbReference type="SUPFAM" id="SSF57850">
    <property type="entry name" value="RING/U-box"/>
    <property type="match status" value="1"/>
</dbReference>
<feature type="domain" description="Pep3/Vps18 RING C-terminal" evidence="13">
    <location>
        <begin position="861"/>
        <end position="958"/>
    </location>
</feature>
<keyword evidence="8" id="KW-0472">Membrane</keyword>
<dbReference type="Proteomes" id="UP000694846">
    <property type="component" value="Unplaced"/>
</dbReference>
<dbReference type="PANTHER" id="PTHR23323">
    <property type="entry name" value="VACUOLAR PROTEIN SORTING-ASSOCIATED PROTEIN"/>
    <property type="match status" value="1"/>
</dbReference>
<dbReference type="GO" id="GO:0008333">
    <property type="term" value="P:endosome to lysosome transport"/>
    <property type="evidence" value="ECO:0007669"/>
    <property type="project" value="TreeGrafter"/>
</dbReference>
<dbReference type="GO" id="GO:0031902">
    <property type="term" value="C:late endosome membrane"/>
    <property type="evidence" value="ECO:0007669"/>
    <property type="project" value="UniProtKB-SubCell"/>
</dbReference>
<dbReference type="Pfam" id="PF26148">
    <property type="entry name" value="VPS18_RING_C"/>
    <property type="match status" value="1"/>
</dbReference>
<dbReference type="SUPFAM" id="SSF50978">
    <property type="entry name" value="WD40 repeat-like"/>
    <property type="match status" value="1"/>
</dbReference>
<gene>
    <name evidence="14" type="primary">vps18</name>
    <name evidence="16" type="synonym">LOC112689535</name>
    <name evidence="14" type="ORF">g.30452</name>
</gene>
<dbReference type="SMART" id="SM00299">
    <property type="entry name" value="CLH"/>
    <property type="match status" value="1"/>
</dbReference>
<dbReference type="PROSITE" id="PS50236">
    <property type="entry name" value="CHCR"/>
    <property type="match status" value="1"/>
</dbReference>
<feature type="coiled-coil region" evidence="11">
    <location>
        <begin position="815"/>
        <end position="849"/>
    </location>
</feature>
<evidence type="ECO:0000256" key="9">
    <source>
        <dbReference type="ARBA" id="ARBA00023228"/>
    </source>
</evidence>
<evidence type="ECO:0000256" key="3">
    <source>
        <dbReference type="ARBA" id="ARBA00010454"/>
    </source>
</evidence>
<dbReference type="GO" id="GO:0006904">
    <property type="term" value="P:vesicle docking involved in exocytosis"/>
    <property type="evidence" value="ECO:0007669"/>
    <property type="project" value="TreeGrafter"/>
</dbReference>
<keyword evidence="7" id="KW-0862">Zinc</keyword>
<dbReference type="OrthoDB" id="1845386at2759"/>
<dbReference type="InterPro" id="IPR058919">
    <property type="entry name" value="Pep3/Vps18_RING_C"/>
</dbReference>
<evidence type="ECO:0000259" key="13">
    <source>
        <dbReference type="Pfam" id="PF26148"/>
    </source>
</evidence>
<evidence type="ECO:0000256" key="10">
    <source>
        <dbReference type="PROSITE-ProRule" id="PRU01006"/>
    </source>
</evidence>
<dbReference type="GO" id="GO:0030897">
    <property type="term" value="C:HOPS complex"/>
    <property type="evidence" value="ECO:0007669"/>
    <property type="project" value="TreeGrafter"/>
</dbReference>
<keyword evidence="9" id="KW-0458">Lysosome</keyword>
<keyword evidence="5" id="KW-0479">Metal-binding</keyword>
<dbReference type="GO" id="GO:0007040">
    <property type="term" value="P:lysosome organization"/>
    <property type="evidence" value="ECO:0007669"/>
    <property type="project" value="TreeGrafter"/>
</dbReference>
<dbReference type="GO" id="GO:0007032">
    <property type="term" value="P:endosome organization"/>
    <property type="evidence" value="ECO:0007669"/>
    <property type="project" value="TreeGrafter"/>
</dbReference>
<evidence type="ECO:0000256" key="2">
    <source>
        <dbReference type="ARBA" id="ARBA00004492"/>
    </source>
</evidence>
<keyword evidence="6" id="KW-0863">Zinc-finger</keyword>
<dbReference type="InterPro" id="IPR000547">
    <property type="entry name" value="Clathrin_H-chain/VPS_repeat"/>
</dbReference>
<protein>
    <recommendedName>
        <fullName evidence="4">Vacuolar protein sorting-associated protein 18 homolog</fullName>
    </recommendedName>
</protein>
<dbReference type="InterPro" id="IPR007810">
    <property type="entry name" value="Pep3/Vps18_beta-prop"/>
</dbReference>
<accession>A0A2S2QLW8</accession>
<dbReference type="RefSeq" id="XP_025419076.1">
    <property type="nucleotide sequence ID" value="XM_025563291.1"/>
</dbReference>
<organism evidence="14">
    <name type="scientific">Sipha flava</name>
    <name type="common">yellow sugarcane aphid</name>
    <dbReference type="NCBI Taxonomy" id="143950"/>
    <lineage>
        <taxon>Eukaryota</taxon>
        <taxon>Metazoa</taxon>
        <taxon>Ecdysozoa</taxon>
        <taxon>Arthropoda</taxon>
        <taxon>Hexapoda</taxon>
        <taxon>Insecta</taxon>
        <taxon>Pterygota</taxon>
        <taxon>Neoptera</taxon>
        <taxon>Paraneoptera</taxon>
        <taxon>Hemiptera</taxon>
        <taxon>Sternorrhyncha</taxon>
        <taxon>Aphidomorpha</taxon>
        <taxon>Aphidoidea</taxon>
        <taxon>Aphididae</taxon>
        <taxon>Sipha</taxon>
    </lineage>
</organism>
<reference evidence="16" key="2">
    <citation type="submission" date="2025-04" db="UniProtKB">
        <authorList>
            <consortium name="RefSeq"/>
        </authorList>
    </citation>
    <scope>IDENTIFICATION</scope>
    <source>
        <tissue evidence="16">Whole body</tissue>
    </source>
</reference>
<dbReference type="AlphaFoldDB" id="A0A2S2QLW8"/>
<evidence type="ECO:0000313" key="14">
    <source>
        <dbReference type="EMBL" id="MBY78747.1"/>
    </source>
</evidence>
<evidence type="ECO:0000256" key="6">
    <source>
        <dbReference type="ARBA" id="ARBA00022771"/>
    </source>
</evidence>
<evidence type="ECO:0000259" key="12">
    <source>
        <dbReference type="Pfam" id="PF05131"/>
    </source>
</evidence>
<dbReference type="GO" id="GO:0006886">
    <property type="term" value="P:intracellular protein transport"/>
    <property type="evidence" value="ECO:0007669"/>
    <property type="project" value="UniProtKB-UniRule"/>
</dbReference>
<dbReference type="GO" id="GO:0048284">
    <property type="term" value="P:organelle fusion"/>
    <property type="evidence" value="ECO:0007669"/>
    <property type="project" value="TreeGrafter"/>
</dbReference>
<feature type="repeat" description="CHCR" evidence="10">
    <location>
        <begin position="629"/>
        <end position="785"/>
    </location>
</feature>
<dbReference type="GO" id="GO:0005764">
    <property type="term" value="C:lysosome"/>
    <property type="evidence" value="ECO:0007669"/>
    <property type="project" value="UniProtKB-SubCell"/>
</dbReference>
<dbReference type="InterPro" id="IPR036322">
    <property type="entry name" value="WD40_repeat_dom_sf"/>
</dbReference>
<comment type="subcellular location">
    <subcellularLocation>
        <location evidence="2">Late endosome membrane</location>
        <topology evidence="2">Peripheral membrane protein</topology>
        <orientation evidence="2">Cytoplasmic side</orientation>
    </subcellularLocation>
    <subcellularLocation>
        <location evidence="1">Lysosome</location>
    </subcellularLocation>
</comment>
<keyword evidence="15" id="KW-1185">Reference proteome</keyword>
<evidence type="ECO:0000256" key="11">
    <source>
        <dbReference type="SAM" id="Coils"/>
    </source>
</evidence>
<name>A0A2S2QLW8_9HEMI</name>